<dbReference type="OrthoDB" id="116078at2759"/>
<dbReference type="Proteomes" id="UP000507470">
    <property type="component" value="Unassembled WGS sequence"/>
</dbReference>
<dbReference type="PANTHER" id="PTHR37984">
    <property type="entry name" value="PROTEIN CBG26694"/>
    <property type="match status" value="1"/>
</dbReference>
<dbReference type="Pfam" id="PF17919">
    <property type="entry name" value="RT_RNaseH_2"/>
    <property type="match status" value="1"/>
</dbReference>
<feature type="domain" description="Reverse transcriptase/retrotransposon-derived protein RNase H-like" evidence="3">
    <location>
        <begin position="18"/>
        <end position="112"/>
    </location>
</feature>
<dbReference type="InterPro" id="IPR041577">
    <property type="entry name" value="RT_RNaseH_2"/>
</dbReference>
<feature type="compositionally biased region" description="Polar residues" evidence="2">
    <location>
        <begin position="173"/>
        <end position="182"/>
    </location>
</feature>
<dbReference type="InterPro" id="IPR043502">
    <property type="entry name" value="DNA/RNA_pol_sf"/>
</dbReference>
<dbReference type="CDD" id="cd09274">
    <property type="entry name" value="RNase_HI_RT_Ty3"/>
    <property type="match status" value="1"/>
</dbReference>
<feature type="compositionally biased region" description="Basic and acidic residues" evidence="2">
    <location>
        <begin position="183"/>
        <end position="193"/>
    </location>
</feature>
<accession>A0A6J8CED5</accession>
<organism evidence="4 5">
    <name type="scientific">Mytilus coruscus</name>
    <name type="common">Sea mussel</name>
    <dbReference type="NCBI Taxonomy" id="42192"/>
    <lineage>
        <taxon>Eukaryota</taxon>
        <taxon>Metazoa</taxon>
        <taxon>Spiralia</taxon>
        <taxon>Lophotrochozoa</taxon>
        <taxon>Mollusca</taxon>
        <taxon>Bivalvia</taxon>
        <taxon>Autobranchia</taxon>
        <taxon>Pteriomorphia</taxon>
        <taxon>Mytilida</taxon>
        <taxon>Mytiloidea</taxon>
        <taxon>Mytilidae</taxon>
        <taxon>Mytilinae</taxon>
        <taxon>Mytilus</taxon>
    </lineage>
</organism>
<protein>
    <recommendedName>
        <fullName evidence="3">Reverse transcriptase/retrotransposon-derived protein RNase H-like domain-containing protein</fullName>
    </recommendedName>
</protein>
<dbReference type="Gene3D" id="3.10.20.370">
    <property type="match status" value="1"/>
</dbReference>
<evidence type="ECO:0000256" key="1">
    <source>
        <dbReference type="ARBA" id="ARBA00023268"/>
    </source>
</evidence>
<dbReference type="SUPFAM" id="SSF56672">
    <property type="entry name" value="DNA/RNA polymerases"/>
    <property type="match status" value="1"/>
</dbReference>
<name>A0A6J8CED5_MYTCO</name>
<evidence type="ECO:0000313" key="4">
    <source>
        <dbReference type="EMBL" id="CAC5394031.1"/>
    </source>
</evidence>
<keyword evidence="5" id="KW-1185">Reference proteome</keyword>
<evidence type="ECO:0000313" key="5">
    <source>
        <dbReference type="Proteomes" id="UP000507470"/>
    </source>
</evidence>
<sequence>MLVNLGTVFDRLKSAGLKHAFDLLKIKLTNAPILTHPDFNKEFILDTDASNVALGGVLSHRHEDGKEKFIAYASRPMSKSERKYCVTRKELLAVVYFVKYFKPYLYGRKFTIRTDQSSLRWLLNLKNPDGQVARCIETLSAYDMHIQYRPGTHHRNADALSRIPCKQCGYRSDWQSKTSSDCPKTEESQVKIQ</sequence>
<dbReference type="EMBL" id="CACVKT020005248">
    <property type="protein sequence ID" value="CAC5394031.1"/>
    <property type="molecule type" value="Genomic_DNA"/>
</dbReference>
<keyword evidence="1" id="KW-0511">Multifunctional enzyme</keyword>
<feature type="region of interest" description="Disordered" evidence="2">
    <location>
        <begin position="173"/>
        <end position="193"/>
    </location>
</feature>
<dbReference type="GO" id="GO:0003824">
    <property type="term" value="F:catalytic activity"/>
    <property type="evidence" value="ECO:0007669"/>
    <property type="project" value="UniProtKB-KW"/>
</dbReference>
<evidence type="ECO:0000256" key="2">
    <source>
        <dbReference type="SAM" id="MobiDB-lite"/>
    </source>
</evidence>
<reference evidence="4 5" key="1">
    <citation type="submission" date="2020-06" db="EMBL/GenBank/DDBJ databases">
        <authorList>
            <person name="Li R."/>
            <person name="Bekaert M."/>
        </authorList>
    </citation>
    <scope>NUCLEOTIDE SEQUENCE [LARGE SCALE GENOMIC DNA]</scope>
    <source>
        <strain evidence="5">wild</strain>
    </source>
</reference>
<dbReference type="AlphaFoldDB" id="A0A6J8CED5"/>
<dbReference type="FunFam" id="3.10.20.370:FF:000001">
    <property type="entry name" value="Retrovirus-related Pol polyprotein from transposon 17.6-like protein"/>
    <property type="match status" value="1"/>
</dbReference>
<evidence type="ECO:0000259" key="3">
    <source>
        <dbReference type="Pfam" id="PF17919"/>
    </source>
</evidence>
<dbReference type="InterPro" id="IPR050951">
    <property type="entry name" value="Retrovirus_Pol_polyprotein"/>
</dbReference>
<dbReference type="PANTHER" id="PTHR37984:SF5">
    <property type="entry name" value="PROTEIN NYNRIN-LIKE"/>
    <property type="match status" value="1"/>
</dbReference>
<gene>
    <name evidence="4" type="ORF">MCOR_28834</name>
</gene>
<proteinExistence type="predicted"/>